<dbReference type="KEGG" id="ter:Tery_3601"/>
<dbReference type="RefSeq" id="WP_011613012.1">
    <property type="nucleotide sequence ID" value="NC_008312.1"/>
</dbReference>
<proteinExistence type="predicted"/>
<name>Q10YJ7_TRIEI</name>
<accession>Q10YJ7</accession>
<gene>
    <name evidence="2" type="ordered locus">Tery_3601</name>
</gene>
<feature type="compositionally biased region" description="Basic and acidic residues" evidence="1">
    <location>
        <begin position="40"/>
        <end position="52"/>
    </location>
</feature>
<reference evidence="2" key="1">
    <citation type="submission" date="2006-06" db="EMBL/GenBank/DDBJ databases">
        <title>Complete sequence of Trichodesmium erythraeum IMS101.</title>
        <authorList>
            <consortium name="US DOE Joint Genome Institute"/>
            <person name="Copeland A."/>
            <person name="Lucas S."/>
            <person name="Lapidus A."/>
            <person name="Barry K."/>
            <person name="Detter J.C."/>
            <person name="Glavina del Rio T."/>
            <person name="Hammon N."/>
            <person name="Israni S."/>
            <person name="Dalin E."/>
            <person name="Tice H."/>
            <person name="Pitluck S."/>
            <person name="Kiss H."/>
            <person name="Munk A.C."/>
            <person name="Brettin T."/>
            <person name="Bruce D."/>
            <person name="Han C."/>
            <person name="Tapia R."/>
            <person name="Gilna P."/>
            <person name="Schmutz J."/>
            <person name="Larimer F."/>
            <person name="Land M."/>
            <person name="Hauser L."/>
            <person name="Kyrpides N."/>
            <person name="Kim E."/>
            <person name="Richardson P."/>
        </authorList>
    </citation>
    <scope>NUCLEOTIDE SEQUENCE [LARGE SCALE GENOMIC DNA]</scope>
    <source>
        <strain evidence="2">IMS101</strain>
    </source>
</reference>
<feature type="compositionally biased region" description="Basic residues" evidence="1">
    <location>
        <begin position="53"/>
        <end position="62"/>
    </location>
</feature>
<dbReference type="AlphaFoldDB" id="Q10YJ7"/>
<evidence type="ECO:0000256" key="1">
    <source>
        <dbReference type="SAM" id="MobiDB-lite"/>
    </source>
</evidence>
<dbReference type="HOGENOM" id="CLU_208658_0_0_3"/>
<dbReference type="EMBL" id="CP000393">
    <property type="protein sequence ID" value="ABG52677.1"/>
    <property type="molecule type" value="Genomic_DNA"/>
</dbReference>
<sequence>MLLSSLLEQVKKNSSDKEIIKEILTECELIIDSYEHGIERPEKSEEQKEYYSGKKKSHTRKS</sequence>
<organism evidence="2">
    <name type="scientific">Trichodesmium erythraeum (strain IMS101)</name>
    <dbReference type="NCBI Taxonomy" id="203124"/>
    <lineage>
        <taxon>Bacteria</taxon>
        <taxon>Bacillati</taxon>
        <taxon>Cyanobacteriota</taxon>
        <taxon>Cyanophyceae</taxon>
        <taxon>Oscillatoriophycideae</taxon>
        <taxon>Oscillatoriales</taxon>
        <taxon>Microcoleaceae</taxon>
        <taxon>Trichodesmium</taxon>
    </lineage>
</organism>
<evidence type="ECO:0000313" key="2">
    <source>
        <dbReference type="EMBL" id="ABG52677.1"/>
    </source>
</evidence>
<protein>
    <submittedName>
        <fullName evidence="2">Uncharacterized protein</fullName>
    </submittedName>
</protein>
<feature type="region of interest" description="Disordered" evidence="1">
    <location>
        <begin position="40"/>
        <end position="62"/>
    </location>
</feature>